<reference evidence="2 3" key="1">
    <citation type="submission" date="2019-02" db="EMBL/GenBank/DDBJ databases">
        <title>Genome sequencing of the rare red list fungi Antrodiella citrinella (Flaviporus citrinellus).</title>
        <authorList>
            <person name="Buettner E."/>
            <person name="Kellner H."/>
        </authorList>
    </citation>
    <scope>NUCLEOTIDE SEQUENCE [LARGE SCALE GENOMIC DNA]</scope>
    <source>
        <strain evidence="2 3">DSM 108506</strain>
    </source>
</reference>
<accession>A0A4S4LYH1</accession>
<protein>
    <submittedName>
        <fullName evidence="2">Uncharacterized protein</fullName>
    </submittedName>
</protein>
<keyword evidence="3" id="KW-1185">Reference proteome</keyword>
<organism evidence="2 3">
    <name type="scientific">Antrodiella citrinella</name>
    <dbReference type="NCBI Taxonomy" id="2447956"/>
    <lineage>
        <taxon>Eukaryota</taxon>
        <taxon>Fungi</taxon>
        <taxon>Dikarya</taxon>
        <taxon>Basidiomycota</taxon>
        <taxon>Agaricomycotina</taxon>
        <taxon>Agaricomycetes</taxon>
        <taxon>Polyporales</taxon>
        <taxon>Steccherinaceae</taxon>
        <taxon>Antrodiella</taxon>
    </lineage>
</organism>
<name>A0A4S4LYH1_9APHY</name>
<comment type="caution">
    <text evidence="2">The sequence shown here is derived from an EMBL/GenBank/DDBJ whole genome shotgun (WGS) entry which is preliminary data.</text>
</comment>
<dbReference type="AlphaFoldDB" id="A0A4S4LYH1"/>
<feature type="compositionally biased region" description="Polar residues" evidence="1">
    <location>
        <begin position="227"/>
        <end position="238"/>
    </location>
</feature>
<evidence type="ECO:0000313" key="3">
    <source>
        <dbReference type="Proteomes" id="UP000308730"/>
    </source>
</evidence>
<feature type="region of interest" description="Disordered" evidence="1">
    <location>
        <begin position="274"/>
        <end position="372"/>
    </location>
</feature>
<feature type="compositionally biased region" description="Polar residues" evidence="1">
    <location>
        <begin position="135"/>
        <end position="155"/>
    </location>
</feature>
<evidence type="ECO:0000313" key="2">
    <source>
        <dbReference type="EMBL" id="THH17736.1"/>
    </source>
</evidence>
<evidence type="ECO:0000256" key="1">
    <source>
        <dbReference type="SAM" id="MobiDB-lite"/>
    </source>
</evidence>
<dbReference type="EMBL" id="SGPM01000632">
    <property type="protein sequence ID" value="THH17736.1"/>
    <property type="molecule type" value="Genomic_DNA"/>
</dbReference>
<feature type="compositionally biased region" description="Polar residues" evidence="1">
    <location>
        <begin position="326"/>
        <end position="356"/>
    </location>
</feature>
<feature type="compositionally biased region" description="Basic and acidic residues" evidence="1">
    <location>
        <begin position="156"/>
        <end position="166"/>
    </location>
</feature>
<feature type="region of interest" description="Disordered" evidence="1">
    <location>
        <begin position="202"/>
        <end position="240"/>
    </location>
</feature>
<sequence length="563" mass="60880">MQGLERTMAQVSDDIGAIDLSHTVKLGGALYNLRPQSSVQRSSEVPTKSGNVSNGGNFRQESGFSMEDTAGKGPPKRKLDDLQHASGVLEDVDRGAVMRRKLETRLRSDVASGDNTSNELRRKLDARMSVARATNARNESLSRTSEAKNASSVRLQSDHVHMAGARVEDDVRHKLSVRMGKARASSIEENPSNEMRFRHQLEDRSSRALPTWSQQHVDTKPGPNEKMLSSGTSSNVAPTSRLAKALPTKTSAPAMVSAPAQSAAPVRISVTAKPTADARMSAPAKPAPRVSASAKTSVIAKTASSASASMFDSPRISSDKVVSDKVPTTSQTGSMPQTRSATLRSGTNSNTTTEQEPPSEPQRYVMSKADQKKAEAPAIKTLAAVPEGQFWGHVYSIEGKPMGVGVVGRNQTGVELKETAKIWRINGPSLVPYRPGSEIMVPSDIPAESRSTQSAGKYLYDPLSLVVFEPVQYGELFRLEGKGINYEKFLNDTCVRVGIDMMWKKYEGLAMPRALCTVFDPLYGSKLHVSSDSLIASYKPNKKNSIGVWGRDVVLLPINAADE</sequence>
<feature type="region of interest" description="Disordered" evidence="1">
    <location>
        <begin position="35"/>
        <end position="86"/>
    </location>
</feature>
<proteinExistence type="predicted"/>
<gene>
    <name evidence="2" type="ORF">EUX98_g9073</name>
</gene>
<feature type="region of interest" description="Disordered" evidence="1">
    <location>
        <begin position="132"/>
        <end position="166"/>
    </location>
</feature>
<dbReference type="Proteomes" id="UP000308730">
    <property type="component" value="Unassembled WGS sequence"/>
</dbReference>
<feature type="compositionally biased region" description="Polar residues" evidence="1">
    <location>
        <begin position="35"/>
        <end position="63"/>
    </location>
</feature>